<proteinExistence type="predicted"/>
<gene>
    <name evidence="2" type="ORF">VMCG_01113</name>
</gene>
<keyword evidence="3" id="KW-1185">Reference proteome</keyword>
<evidence type="ECO:0000313" key="2">
    <source>
        <dbReference type="EMBL" id="ROW11156.1"/>
    </source>
</evidence>
<evidence type="ECO:0000259" key="1">
    <source>
        <dbReference type="Pfam" id="PF20150"/>
    </source>
</evidence>
<dbReference type="Pfam" id="PF20150">
    <property type="entry name" value="2EXR"/>
    <property type="match status" value="1"/>
</dbReference>
<organism evidence="2 3">
    <name type="scientific">Cytospora schulzeri</name>
    <dbReference type="NCBI Taxonomy" id="448051"/>
    <lineage>
        <taxon>Eukaryota</taxon>
        <taxon>Fungi</taxon>
        <taxon>Dikarya</taxon>
        <taxon>Ascomycota</taxon>
        <taxon>Pezizomycotina</taxon>
        <taxon>Sordariomycetes</taxon>
        <taxon>Sordariomycetidae</taxon>
        <taxon>Diaporthales</taxon>
        <taxon>Cytosporaceae</taxon>
        <taxon>Cytospora</taxon>
    </lineage>
</organism>
<evidence type="ECO:0000313" key="3">
    <source>
        <dbReference type="Proteomes" id="UP000283895"/>
    </source>
</evidence>
<name>A0A423X5W8_9PEZI</name>
<comment type="caution">
    <text evidence="2">The sequence shown here is derived from an EMBL/GenBank/DDBJ whole genome shotgun (WGS) entry which is preliminary data.</text>
</comment>
<dbReference type="AlphaFoldDB" id="A0A423X5W8"/>
<reference evidence="2 3" key="1">
    <citation type="submission" date="2015-09" db="EMBL/GenBank/DDBJ databases">
        <title>Host preference determinants of Valsa canker pathogens revealed by comparative genomics.</title>
        <authorList>
            <person name="Yin Z."/>
            <person name="Huang L."/>
        </authorList>
    </citation>
    <scope>NUCLEOTIDE SEQUENCE [LARGE SCALE GENOMIC DNA]</scope>
    <source>
        <strain evidence="2 3">03-1</strain>
    </source>
</reference>
<dbReference type="OrthoDB" id="5233847at2759"/>
<sequence length="322" mass="36883">MVVTCSRAENPKGTFLKFPKLPAELRDKIWNEAMPRHGLYPVQVWATYETLSTPNKCVISLKPSHPREHDPAFSERIQVTRDLLMVCRESRAEVKRRFPDTVPCRNGEMRFNAEKDTIFAIMDRCRFWTGRFFMGPLKPAQFEFTNDWNSIVRKLAVESRLISASFSTLSGTAGPLDHDESGMLMNNFMAFISRFALKQLVLVAEGLITADYWGLMDESSQCDLREDLEKVYRSGIIRGRTVKLSVLRQPSLRSLLIEGAHYLKAILHAYPDTKGRAYGPGFPRGRLIKSRYPELSRLDVVGMVHLERELMAQGICREMEFG</sequence>
<feature type="domain" description="2EXR" evidence="1">
    <location>
        <begin position="15"/>
        <end position="118"/>
    </location>
</feature>
<protein>
    <recommendedName>
        <fullName evidence="1">2EXR domain-containing protein</fullName>
    </recommendedName>
</protein>
<accession>A0A423X5W8</accession>
<dbReference type="Proteomes" id="UP000283895">
    <property type="component" value="Unassembled WGS sequence"/>
</dbReference>
<dbReference type="InterPro" id="IPR045518">
    <property type="entry name" value="2EXR"/>
</dbReference>
<dbReference type="EMBL" id="LKEA01000002">
    <property type="protein sequence ID" value="ROW11156.1"/>
    <property type="molecule type" value="Genomic_DNA"/>
</dbReference>